<feature type="non-terminal residue" evidence="1">
    <location>
        <position position="78"/>
    </location>
</feature>
<reference evidence="1" key="1">
    <citation type="submission" date="2014-05" db="EMBL/GenBank/DDBJ databases">
        <authorList>
            <person name="Chronopoulou M."/>
        </authorList>
    </citation>
    <scope>NUCLEOTIDE SEQUENCE</scope>
    <source>
        <tissue evidence="1">Whole organism</tissue>
    </source>
</reference>
<protein>
    <submittedName>
        <fullName evidence="1">Uncharacterized protein</fullName>
    </submittedName>
</protein>
<accession>A0A0K2T9U0</accession>
<dbReference type="AlphaFoldDB" id="A0A0K2T9U0"/>
<proteinExistence type="predicted"/>
<evidence type="ECO:0000313" key="1">
    <source>
        <dbReference type="EMBL" id="CDW22778.1"/>
    </source>
</evidence>
<name>A0A0K2T9U0_LEPSM</name>
<dbReference type="EMBL" id="HACA01005417">
    <property type="protein sequence ID" value="CDW22778.1"/>
    <property type="molecule type" value="Transcribed_RNA"/>
</dbReference>
<organism evidence="1">
    <name type="scientific">Lepeophtheirus salmonis</name>
    <name type="common">Salmon louse</name>
    <name type="synonym">Caligus salmonis</name>
    <dbReference type="NCBI Taxonomy" id="72036"/>
    <lineage>
        <taxon>Eukaryota</taxon>
        <taxon>Metazoa</taxon>
        <taxon>Ecdysozoa</taxon>
        <taxon>Arthropoda</taxon>
        <taxon>Crustacea</taxon>
        <taxon>Multicrustacea</taxon>
        <taxon>Hexanauplia</taxon>
        <taxon>Copepoda</taxon>
        <taxon>Siphonostomatoida</taxon>
        <taxon>Caligidae</taxon>
        <taxon>Lepeophtheirus</taxon>
    </lineage>
</organism>
<feature type="non-terminal residue" evidence="1">
    <location>
        <position position="1"/>
    </location>
</feature>
<sequence length="78" mass="9031">WWLRCREGGCGILNTPGTNDTFNDFNFIARQVFNDIARQVFNSIDVSIAFIYTFIIKTSYLDISKLFRKGNVNFSARI</sequence>